<dbReference type="Gene3D" id="3.40.50.150">
    <property type="entry name" value="Vaccinia Virus protein VP39"/>
    <property type="match status" value="1"/>
</dbReference>
<evidence type="ECO:0000259" key="3">
    <source>
        <dbReference type="Pfam" id="PF13649"/>
    </source>
</evidence>
<sequence>MDTNTARAWLARWDAQQEHYIADREERFTVIADLVASATANQPQPSVVDLGCGPGSLSTRLAERLPKATIVGVDTDPLLLALARSAHPDARWVDADLTAPGWPAVAGLADPIDAAVSTTALHWIAEDDLAGIYRELADLIRPGGIFVNADHLYDEQSTVGDLAEAISEARAERAGVTANENWESWWAAAAADPELAGLVAERERHTNSGHTGNRLSAAGHARLLRAAGFAQVGVVWQYGNDTVLAAVR</sequence>
<gene>
    <name evidence="4" type="ORF">GCM10010201_02460</name>
</gene>
<comment type="caution">
    <text evidence="4">The sequence shown here is derived from an EMBL/GenBank/DDBJ whole genome shotgun (WGS) entry which is preliminary data.</text>
</comment>
<dbReference type="GO" id="GO:0008168">
    <property type="term" value="F:methyltransferase activity"/>
    <property type="evidence" value="ECO:0007669"/>
    <property type="project" value="UniProtKB-KW"/>
</dbReference>
<protein>
    <submittedName>
        <fullName evidence="4">Class I SAM-dependent methyltransferase</fullName>
    </submittedName>
</protein>
<dbReference type="SUPFAM" id="SSF53335">
    <property type="entry name" value="S-adenosyl-L-methionine-dependent methyltransferases"/>
    <property type="match status" value="1"/>
</dbReference>
<keyword evidence="2" id="KW-0808">Transferase</keyword>
<feature type="domain" description="Methyltransferase" evidence="3">
    <location>
        <begin position="47"/>
        <end position="144"/>
    </location>
</feature>
<dbReference type="RefSeq" id="WP_344166889.1">
    <property type="nucleotide sequence ID" value="NZ_BAAARY010000001.1"/>
</dbReference>
<proteinExistence type="predicted"/>
<dbReference type="EMBL" id="BAAARY010000001">
    <property type="protein sequence ID" value="GAA2511101.1"/>
    <property type="molecule type" value="Genomic_DNA"/>
</dbReference>
<keyword evidence="1 4" id="KW-0489">Methyltransferase</keyword>
<reference evidence="4 5" key="1">
    <citation type="journal article" date="2019" name="Int. J. Syst. Evol. Microbiol.">
        <title>The Global Catalogue of Microorganisms (GCM) 10K type strain sequencing project: providing services to taxonomists for standard genome sequencing and annotation.</title>
        <authorList>
            <consortium name="The Broad Institute Genomics Platform"/>
            <consortium name="The Broad Institute Genome Sequencing Center for Infectious Disease"/>
            <person name="Wu L."/>
            <person name="Ma J."/>
        </authorList>
    </citation>
    <scope>NUCLEOTIDE SEQUENCE [LARGE SCALE GENOMIC DNA]</scope>
    <source>
        <strain evidence="4 5">JCM 3367</strain>
    </source>
</reference>
<dbReference type="InterPro" id="IPR041698">
    <property type="entry name" value="Methyltransf_25"/>
</dbReference>
<dbReference type="GO" id="GO:0032259">
    <property type="term" value="P:methylation"/>
    <property type="evidence" value="ECO:0007669"/>
    <property type="project" value="UniProtKB-KW"/>
</dbReference>
<dbReference type="PANTHER" id="PTHR43861">
    <property type="entry name" value="TRANS-ACONITATE 2-METHYLTRANSFERASE-RELATED"/>
    <property type="match status" value="1"/>
</dbReference>
<evidence type="ECO:0000256" key="2">
    <source>
        <dbReference type="ARBA" id="ARBA00022679"/>
    </source>
</evidence>
<accession>A0ABN3MYW9</accession>
<name>A0ABN3MYW9_9ACTN</name>
<keyword evidence="5" id="KW-1185">Reference proteome</keyword>
<dbReference type="Pfam" id="PF13649">
    <property type="entry name" value="Methyltransf_25"/>
    <property type="match status" value="1"/>
</dbReference>
<dbReference type="CDD" id="cd02440">
    <property type="entry name" value="AdoMet_MTases"/>
    <property type="match status" value="1"/>
</dbReference>
<organism evidence="4 5">
    <name type="scientific">Pilimelia columellifera subsp. columellifera</name>
    <dbReference type="NCBI Taxonomy" id="706583"/>
    <lineage>
        <taxon>Bacteria</taxon>
        <taxon>Bacillati</taxon>
        <taxon>Actinomycetota</taxon>
        <taxon>Actinomycetes</taxon>
        <taxon>Micromonosporales</taxon>
        <taxon>Micromonosporaceae</taxon>
        <taxon>Pilimelia</taxon>
    </lineage>
</organism>
<dbReference type="InterPro" id="IPR029063">
    <property type="entry name" value="SAM-dependent_MTases_sf"/>
</dbReference>
<dbReference type="Proteomes" id="UP001499978">
    <property type="component" value="Unassembled WGS sequence"/>
</dbReference>
<evidence type="ECO:0000313" key="5">
    <source>
        <dbReference type="Proteomes" id="UP001499978"/>
    </source>
</evidence>
<dbReference type="PANTHER" id="PTHR43861:SF1">
    <property type="entry name" value="TRANS-ACONITATE 2-METHYLTRANSFERASE"/>
    <property type="match status" value="1"/>
</dbReference>
<evidence type="ECO:0000313" key="4">
    <source>
        <dbReference type="EMBL" id="GAA2511101.1"/>
    </source>
</evidence>
<evidence type="ECO:0000256" key="1">
    <source>
        <dbReference type="ARBA" id="ARBA00022603"/>
    </source>
</evidence>